<accession>A0ABP2RB28</accession>
<sequence length="66" mass="7478">MEAPTAKRKKGNTKSVGVHPSHFACLRGQYILDQVPGLFTRIIPATVNPLKRSIDRIRIRFSDFNL</sequence>
<gene>
    <name evidence="1" type="ORF">LEP1GSC178_1329</name>
</gene>
<dbReference type="Proteomes" id="UP000018720">
    <property type="component" value="Unassembled WGS sequence"/>
</dbReference>
<organism evidence="1 2">
    <name type="scientific">Leptospira licerasiae str. MMD4847</name>
    <dbReference type="NCBI Taxonomy" id="1049971"/>
    <lineage>
        <taxon>Bacteria</taxon>
        <taxon>Pseudomonadati</taxon>
        <taxon>Spirochaetota</taxon>
        <taxon>Spirochaetia</taxon>
        <taxon>Leptospirales</taxon>
        <taxon>Leptospiraceae</taxon>
        <taxon>Leptospira</taxon>
    </lineage>
</organism>
<name>A0ABP2RB28_9LEPT</name>
<protein>
    <submittedName>
        <fullName evidence="1">Uncharacterized protein</fullName>
    </submittedName>
</protein>
<comment type="caution">
    <text evidence="1">The sequence shown here is derived from an EMBL/GenBank/DDBJ whole genome shotgun (WGS) entry which is preliminary data.</text>
</comment>
<evidence type="ECO:0000313" key="1">
    <source>
        <dbReference type="EMBL" id="EJZ40536.1"/>
    </source>
</evidence>
<evidence type="ECO:0000313" key="2">
    <source>
        <dbReference type="Proteomes" id="UP000018720"/>
    </source>
</evidence>
<dbReference type="EMBL" id="AHOM02000010">
    <property type="protein sequence ID" value="EJZ40536.1"/>
    <property type="molecule type" value="Genomic_DNA"/>
</dbReference>
<proteinExistence type="predicted"/>
<keyword evidence="2" id="KW-1185">Reference proteome</keyword>
<reference evidence="1 2" key="1">
    <citation type="submission" date="2012-08" db="EMBL/GenBank/DDBJ databases">
        <authorList>
            <person name="Harkins D.M."/>
            <person name="Durkin A.S."/>
            <person name="Selengut J.D."/>
            <person name="Sanka R."/>
            <person name="DePew J."/>
            <person name="Purushe J."/>
            <person name="Matthias M.A."/>
            <person name="Vinetz J.M."/>
            <person name="Sutton G.G."/>
            <person name="Nelson W.C."/>
            <person name="Fouts D.E."/>
        </authorList>
    </citation>
    <scope>NUCLEOTIDE SEQUENCE [LARGE SCALE GENOMIC DNA]</scope>
    <source>
        <strain evidence="1 2">MMD4847</strain>
    </source>
</reference>